<dbReference type="RefSeq" id="WP_187534613.1">
    <property type="nucleotide sequence ID" value="NZ_CBCSHU010000006.1"/>
</dbReference>
<name>A0A7G9S0N8_9FIRM</name>
<dbReference type="Pfam" id="PF07355">
    <property type="entry name" value="GRDB"/>
    <property type="match status" value="1"/>
</dbReference>
<reference evidence="3 4" key="1">
    <citation type="submission" date="2020-08" db="EMBL/GenBank/DDBJ databases">
        <title>Genome sequence of Erysipelothrix inopinata DSM 15511T.</title>
        <authorList>
            <person name="Hyun D.-W."/>
            <person name="Bae J.-W."/>
        </authorList>
    </citation>
    <scope>NUCLEOTIDE SEQUENCE [LARGE SCALE GENOMIC DNA]</scope>
    <source>
        <strain evidence="3 4">DSM 15511</strain>
    </source>
</reference>
<dbReference type="NCBIfam" id="NF041545">
    <property type="entry name" value="GrdB_like_no_Se"/>
    <property type="match status" value="1"/>
</dbReference>
<dbReference type="KEGG" id="eio:H9L01_03320"/>
<proteinExistence type="predicted"/>
<organism evidence="3 4">
    <name type="scientific">Erysipelothrix inopinata</name>
    <dbReference type="NCBI Taxonomy" id="225084"/>
    <lineage>
        <taxon>Bacteria</taxon>
        <taxon>Bacillati</taxon>
        <taxon>Bacillota</taxon>
        <taxon>Erysipelotrichia</taxon>
        <taxon>Erysipelotrichales</taxon>
        <taxon>Erysipelotrichaceae</taxon>
        <taxon>Erysipelothrix</taxon>
    </lineage>
</organism>
<dbReference type="InterPro" id="IPR010187">
    <property type="entry name" value="Various_sel_PB"/>
</dbReference>
<accession>A0A7G9S0N8</accession>
<keyword evidence="2" id="KW-0560">Oxidoreductase</keyword>
<keyword evidence="1" id="KW-0712">Selenocysteine</keyword>
<evidence type="ECO:0000256" key="2">
    <source>
        <dbReference type="ARBA" id="ARBA00023002"/>
    </source>
</evidence>
<keyword evidence="4" id="KW-1185">Reference proteome</keyword>
<evidence type="ECO:0000256" key="1">
    <source>
        <dbReference type="ARBA" id="ARBA00022933"/>
    </source>
</evidence>
<dbReference type="EMBL" id="CP060715">
    <property type="protein sequence ID" value="QNN61413.1"/>
    <property type="molecule type" value="Genomic_DNA"/>
</dbReference>
<protein>
    <submittedName>
        <fullName evidence="3">Glycine/betaine/sarcosine/D-proline family reductase selenoprotein B</fullName>
    </submittedName>
</protein>
<dbReference type="AlphaFoldDB" id="A0A7G9S0N8"/>
<dbReference type="InterPro" id="IPR048083">
    <property type="entry name" value="GrdB-like"/>
</dbReference>
<dbReference type="GO" id="GO:0050485">
    <property type="term" value="F:oxidoreductase activity, acting on X-H and Y-H to form an X-Y bond, with a disulfide as acceptor"/>
    <property type="evidence" value="ECO:0007669"/>
    <property type="project" value="InterPro"/>
</dbReference>
<sequence length="172" mass="19266">MRVLLFFDQTQAGAGGKERPNVELAVEKGGIGSYHMFEKFIKQEGGVVLATMYCGNGYFFDHEDEVKRKVAGLATKLKADIVLCGPCFDYPDYSRMSAILAQYIEENTETKAVAMFSKENTEVIEQYKDTVKIIKMPRKGGTGLNDSLENMSKVLKAVVDNEPKSTYESFLY</sequence>
<gene>
    <name evidence="3" type="ORF">H9L01_03320</name>
</gene>
<dbReference type="Proteomes" id="UP000515928">
    <property type="component" value="Chromosome"/>
</dbReference>
<evidence type="ECO:0000313" key="4">
    <source>
        <dbReference type="Proteomes" id="UP000515928"/>
    </source>
</evidence>
<evidence type="ECO:0000313" key="3">
    <source>
        <dbReference type="EMBL" id="QNN61413.1"/>
    </source>
</evidence>